<geneLocation type="plasmid" evidence="1">
    <name>p17-15-vir-like</name>
</geneLocation>
<dbReference type="EMBL" id="MN956836">
    <property type="protein sequence ID" value="QTX13992.1"/>
    <property type="molecule type" value="Genomic_DNA"/>
</dbReference>
<keyword evidence="1" id="KW-0614">Plasmid</keyword>
<accession>A0A8B0SXT7</accession>
<reference evidence="1" key="1">
    <citation type="submission" date="2020-01" db="EMBL/GenBank/DDBJ databases">
        <authorList>
            <person name="Qin S."/>
        </authorList>
    </citation>
    <scope>NUCLEOTIDE SEQUENCE</scope>
    <source>
        <strain evidence="1">CVir17-16-YZ6g</strain>
        <plasmid evidence="1">p17-15-vir-like</plasmid>
    </source>
</reference>
<name>A0A8B0SXT7_KLEPN</name>
<dbReference type="AlphaFoldDB" id="A0A8B0SXT7"/>
<proteinExistence type="predicted"/>
<protein>
    <submittedName>
        <fullName evidence="1">Uncharacterized protein</fullName>
    </submittedName>
</protein>
<organism evidence="1">
    <name type="scientific">Klebsiella pneumoniae</name>
    <dbReference type="NCBI Taxonomy" id="573"/>
    <lineage>
        <taxon>Bacteria</taxon>
        <taxon>Pseudomonadati</taxon>
        <taxon>Pseudomonadota</taxon>
        <taxon>Gammaproteobacteria</taxon>
        <taxon>Enterobacterales</taxon>
        <taxon>Enterobacteriaceae</taxon>
        <taxon>Klebsiella/Raoultella group</taxon>
        <taxon>Klebsiella</taxon>
        <taxon>Klebsiella pneumoniae complex</taxon>
    </lineage>
</organism>
<evidence type="ECO:0000313" key="1">
    <source>
        <dbReference type="EMBL" id="QTX13992.1"/>
    </source>
</evidence>
<sequence length="71" mass="8271">MWIGNKIFLVLYCDPASILFRVIIKASLSKAHRSKFVDLYFIKKPFFSLFILPKPDSLTTLSSCDILFLIW</sequence>